<protein>
    <recommendedName>
        <fullName evidence="4">Glycine-rich protein</fullName>
    </recommendedName>
</protein>
<evidence type="ECO:0000256" key="1">
    <source>
        <dbReference type="SAM" id="SignalP"/>
    </source>
</evidence>
<dbReference type="EMBL" id="CAEKDK010000001">
    <property type="protein sequence ID" value="CAB4263206.1"/>
    <property type="molecule type" value="Genomic_DNA"/>
</dbReference>
<feature type="chain" id="PRO_5026941894" description="Glycine-rich protein" evidence="1">
    <location>
        <begin position="17"/>
        <end position="67"/>
    </location>
</feature>
<name>A0A6J5TH33_PRUAR</name>
<dbReference type="AlphaFoldDB" id="A0A6J5TH33"/>
<reference evidence="2 3" key="1">
    <citation type="submission" date="2020-05" db="EMBL/GenBank/DDBJ databases">
        <authorList>
            <person name="Campoy J."/>
            <person name="Schneeberger K."/>
            <person name="Spophaly S."/>
        </authorList>
    </citation>
    <scope>NUCLEOTIDE SEQUENCE [LARGE SCALE GENOMIC DNA]</scope>
    <source>
        <strain evidence="2">PruArmRojPasFocal</strain>
    </source>
</reference>
<dbReference type="Proteomes" id="UP000507222">
    <property type="component" value="Unassembled WGS sequence"/>
</dbReference>
<organism evidence="2 3">
    <name type="scientific">Prunus armeniaca</name>
    <name type="common">Apricot</name>
    <name type="synonym">Armeniaca vulgaris</name>
    <dbReference type="NCBI Taxonomy" id="36596"/>
    <lineage>
        <taxon>Eukaryota</taxon>
        <taxon>Viridiplantae</taxon>
        <taxon>Streptophyta</taxon>
        <taxon>Embryophyta</taxon>
        <taxon>Tracheophyta</taxon>
        <taxon>Spermatophyta</taxon>
        <taxon>Magnoliopsida</taxon>
        <taxon>eudicotyledons</taxon>
        <taxon>Gunneridae</taxon>
        <taxon>Pentapetalae</taxon>
        <taxon>rosids</taxon>
        <taxon>fabids</taxon>
        <taxon>Rosales</taxon>
        <taxon>Rosaceae</taxon>
        <taxon>Amygdaloideae</taxon>
        <taxon>Amygdaleae</taxon>
        <taxon>Prunus</taxon>
    </lineage>
</organism>
<accession>A0A6J5TH33</accession>
<sequence length="67" mass="6450">MAVVTTVALTVTMTMAVVIWGGGCDGVVAGRGGCGGGEVVARRGVWGGEGGSGQVTMVGRGPRDSGV</sequence>
<keyword evidence="1" id="KW-0732">Signal</keyword>
<proteinExistence type="predicted"/>
<evidence type="ECO:0000313" key="2">
    <source>
        <dbReference type="EMBL" id="CAB4263206.1"/>
    </source>
</evidence>
<evidence type="ECO:0008006" key="4">
    <source>
        <dbReference type="Google" id="ProtNLM"/>
    </source>
</evidence>
<feature type="signal peptide" evidence="1">
    <location>
        <begin position="1"/>
        <end position="16"/>
    </location>
</feature>
<evidence type="ECO:0000313" key="3">
    <source>
        <dbReference type="Proteomes" id="UP000507222"/>
    </source>
</evidence>
<gene>
    <name evidence="2" type="ORF">CURHAP_LOCUS3064</name>
</gene>